<name>A0A7S4UEA6_GUITH</name>
<dbReference type="GO" id="GO:0034755">
    <property type="term" value="P:iron ion transmembrane transport"/>
    <property type="evidence" value="ECO:0007669"/>
    <property type="project" value="TreeGrafter"/>
</dbReference>
<evidence type="ECO:0000256" key="4">
    <source>
        <dbReference type="ARBA" id="ARBA00023136"/>
    </source>
</evidence>
<dbReference type="InterPro" id="IPR001046">
    <property type="entry name" value="NRAMP_fam"/>
</dbReference>
<reference evidence="6" key="1">
    <citation type="submission" date="2021-01" db="EMBL/GenBank/DDBJ databases">
        <authorList>
            <person name="Corre E."/>
            <person name="Pelletier E."/>
            <person name="Niang G."/>
            <person name="Scheremetjew M."/>
            <person name="Finn R."/>
            <person name="Kale V."/>
            <person name="Holt S."/>
            <person name="Cochrane G."/>
            <person name="Meng A."/>
            <person name="Brown T."/>
            <person name="Cohen L."/>
        </authorList>
    </citation>
    <scope>NUCLEOTIDE SEQUENCE</scope>
    <source>
        <strain evidence="6">CCMP 2712</strain>
    </source>
</reference>
<protein>
    <submittedName>
        <fullName evidence="6">Uncharacterized protein</fullName>
    </submittedName>
</protein>
<feature type="transmembrane region" description="Helical" evidence="5">
    <location>
        <begin position="197"/>
        <end position="218"/>
    </location>
</feature>
<feature type="transmembrane region" description="Helical" evidence="5">
    <location>
        <begin position="267"/>
        <end position="291"/>
    </location>
</feature>
<feature type="transmembrane region" description="Helical" evidence="5">
    <location>
        <begin position="225"/>
        <end position="247"/>
    </location>
</feature>
<keyword evidence="3 5" id="KW-1133">Transmembrane helix</keyword>
<evidence type="ECO:0000256" key="2">
    <source>
        <dbReference type="ARBA" id="ARBA00022692"/>
    </source>
</evidence>
<evidence type="ECO:0000256" key="3">
    <source>
        <dbReference type="ARBA" id="ARBA00022989"/>
    </source>
</evidence>
<feature type="transmembrane region" description="Helical" evidence="5">
    <location>
        <begin position="169"/>
        <end position="191"/>
    </location>
</feature>
<dbReference type="NCBIfam" id="NF001923">
    <property type="entry name" value="PRK00701.1"/>
    <property type="match status" value="1"/>
</dbReference>
<dbReference type="GO" id="GO:0015086">
    <property type="term" value="F:cadmium ion transmembrane transporter activity"/>
    <property type="evidence" value="ECO:0007669"/>
    <property type="project" value="TreeGrafter"/>
</dbReference>
<dbReference type="GO" id="GO:0005886">
    <property type="term" value="C:plasma membrane"/>
    <property type="evidence" value="ECO:0007669"/>
    <property type="project" value="TreeGrafter"/>
</dbReference>
<accession>A0A7S4UEA6</accession>
<gene>
    <name evidence="6" type="ORF">GTHE00462_LOCUS39893</name>
</gene>
<organism evidence="6">
    <name type="scientific">Guillardia theta</name>
    <name type="common">Cryptophyte</name>
    <name type="synonym">Cryptomonas phi</name>
    <dbReference type="NCBI Taxonomy" id="55529"/>
    <lineage>
        <taxon>Eukaryota</taxon>
        <taxon>Cryptophyceae</taxon>
        <taxon>Pyrenomonadales</taxon>
        <taxon>Geminigeraceae</taxon>
        <taxon>Guillardia</taxon>
    </lineage>
</organism>
<evidence type="ECO:0000256" key="1">
    <source>
        <dbReference type="ARBA" id="ARBA00004141"/>
    </source>
</evidence>
<comment type="subcellular location">
    <subcellularLocation>
        <location evidence="1">Membrane</location>
        <topology evidence="1">Multi-pass membrane protein</topology>
    </subcellularLocation>
</comment>
<keyword evidence="2 5" id="KW-0812">Transmembrane</keyword>
<keyword evidence="4 5" id="KW-0472">Membrane</keyword>
<dbReference type="Pfam" id="PF01566">
    <property type="entry name" value="Nramp"/>
    <property type="match status" value="1"/>
</dbReference>
<dbReference type="AlphaFoldDB" id="A0A7S4UEA6"/>
<dbReference type="PANTHER" id="PTHR11706:SF101">
    <property type="entry name" value="MANGANESE TRANSPORTER SMF1"/>
    <property type="match status" value="1"/>
</dbReference>
<evidence type="ECO:0000256" key="5">
    <source>
        <dbReference type="SAM" id="Phobius"/>
    </source>
</evidence>
<dbReference type="OMA" id="AQNCKKH"/>
<feature type="transmembrane region" description="Helical" evidence="5">
    <location>
        <begin position="312"/>
        <end position="339"/>
    </location>
</feature>
<dbReference type="GO" id="GO:0005384">
    <property type="term" value="F:manganese ion transmembrane transporter activity"/>
    <property type="evidence" value="ECO:0007669"/>
    <property type="project" value="TreeGrafter"/>
</dbReference>
<sequence length="500" mass="53659">MIEIDRSGVELSSAVDNQDVVLALRVVSPKMELDDLTSIMREVEGGKDGPAPTSTQFSTRETEVSETSHSDLLGCEHDMSLVKQEGCWSRVKPYVGSGALVAVGYMDPGNWATDLQAGSAYNYQLLFVVLLSSIIAMFVQTLSLRLGLVTKLDLAQACRLRYSKWTYRFLWVTAQLAVCACDLAEVIGSAIAFNLLFGIPLIWGVVITAFDVLVLLVIGENRMRIIEVLIVAMITTICVCFAVELAFARPDGIEMLKGCFVPSASLITNPGMLFVGVGILGATVMPQNLYLHSSLVQVRDKSKSSSAIAKAVLYSTMDCNLSLVLAFFVNAAILVVSAATFYRSGHNDVADIGQASELLSRVLGSKLSSILFGCALLASGQQSTITGTLAGQVVMEGFLNKKVKGYILRIGTRLVAILPALIMLLATGDGGVNNLLIISQIVLSLQLPFAVVPLVMFTGNKQLMGEYANSKVTQVIAWLVALIIIALNGTLVVQSFQGSR</sequence>
<feature type="transmembrane region" description="Helical" evidence="5">
    <location>
        <begin position="406"/>
        <end position="426"/>
    </location>
</feature>
<evidence type="ECO:0000313" key="6">
    <source>
        <dbReference type="EMBL" id="CAE2341897.1"/>
    </source>
</evidence>
<dbReference type="PRINTS" id="PR00447">
    <property type="entry name" value="NATRESASSCMP"/>
</dbReference>
<dbReference type="NCBIfam" id="NF037982">
    <property type="entry name" value="Nramp_1"/>
    <property type="match status" value="1"/>
</dbReference>
<dbReference type="EMBL" id="HBKN01051161">
    <property type="protein sequence ID" value="CAE2341897.1"/>
    <property type="molecule type" value="Transcribed_RNA"/>
</dbReference>
<proteinExistence type="inferred from homology"/>
<dbReference type="PANTHER" id="PTHR11706">
    <property type="entry name" value="SOLUTE CARRIER PROTEIN FAMILY 11 MEMBER"/>
    <property type="match status" value="1"/>
</dbReference>
<feature type="transmembrane region" description="Helical" evidence="5">
    <location>
        <begin position="125"/>
        <end position="148"/>
    </location>
</feature>
<feature type="transmembrane region" description="Helical" evidence="5">
    <location>
        <begin position="475"/>
        <end position="496"/>
    </location>
</feature>
<feature type="transmembrane region" description="Helical" evidence="5">
    <location>
        <begin position="432"/>
        <end position="455"/>
    </location>
</feature>
<dbReference type="NCBIfam" id="TIGR01197">
    <property type="entry name" value="nramp"/>
    <property type="match status" value="1"/>
</dbReference>
<dbReference type="HAMAP" id="MF_00221">
    <property type="entry name" value="NRAMP"/>
    <property type="match status" value="1"/>
</dbReference>